<dbReference type="Proteomes" id="UP001055811">
    <property type="component" value="Linkage Group LG02"/>
</dbReference>
<reference evidence="2" key="1">
    <citation type="journal article" date="2022" name="Mol. Ecol. Resour.">
        <title>The genomes of chicory, endive, great burdock and yacon provide insights into Asteraceae palaeo-polyploidization history and plant inulin production.</title>
        <authorList>
            <person name="Fan W."/>
            <person name="Wang S."/>
            <person name="Wang H."/>
            <person name="Wang A."/>
            <person name="Jiang F."/>
            <person name="Liu H."/>
            <person name="Zhao H."/>
            <person name="Xu D."/>
            <person name="Zhang Y."/>
        </authorList>
    </citation>
    <scope>NUCLEOTIDE SEQUENCE [LARGE SCALE GENOMIC DNA]</scope>
    <source>
        <strain evidence="2">cv. Punajuju</strain>
    </source>
</reference>
<gene>
    <name evidence="1" type="ORF">L2E82_13245</name>
</gene>
<evidence type="ECO:0000313" key="1">
    <source>
        <dbReference type="EMBL" id="KAI3783181.1"/>
    </source>
</evidence>
<proteinExistence type="predicted"/>
<keyword evidence="2" id="KW-1185">Reference proteome</keyword>
<protein>
    <submittedName>
        <fullName evidence="1">Uncharacterized protein</fullName>
    </submittedName>
</protein>
<sequence>MKSNFIPVAILGSLRSYDLMAEMKFFGIVPVKEKSKAKLNREGEASMGSNANLSFLSLGSLLPLKKNSISPLFHITGNQPPDDASGGRPLLDSSEEHGYSCREVGFEESDLNLDNDKKMWKYPE</sequence>
<evidence type="ECO:0000313" key="2">
    <source>
        <dbReference type="Proteomes" id="UP001055811"/>
    </source>
</evidence>
<accession>A0ACB9GJC1</accession>
<name>A0ACB9GJC1_CICIN</name>
<reference evidence="1 2" key="2">
    <citation type="journal article" date="2022" name="Mol. Ecol. Resour.">
        <title>The genomes of chicory, endive, great burdock and yacon provide insights into Asteraceae paleo-polyploidization history and plant inulin production.</title>
        <authorList>
            <person name="Fan W."/>
            <person name="Wang S."/>
            <person name="Wang H."/>
            <person name="Wang A."/>
            <person name="Jiang F."/>
            <person name="Liu H."/>
            <person name="Zhao H."/>
            <person name="Xu D."/>
            <person name="Zhang Y."/>
        </authorList>
    </citation>
    <scope>NUCLEOTIDE SEQUENCE [LARGE SCALE GENOMIC DNA]</scope>
    <source>
        <strain evidence="2">cv. Punajuju</strain>
        <tissue evidence="1">Leaves</tissue>
    </source>
</reference>
<dbReference type="EMBL" id="CM042010">
    <property type="protein sequence ID" value="KAI3783181.1"/>
    <property type="molecule type" value="Genomic_DNA"/>
</dbReference>
<organism evidence="1 2">
    <name type="scientific">Cichorium intybus</name>
    <name type="common">Chicory</name>
    <dbReference type="NCBI Taxonomy" id="13427"/>
    <lineage>
        <taxon>Eukaryota</taxon>
        <taxon>Viridiplantae</taxon>
        <taxon>Streptophyta</taxon>
        <taxon>Embryophyta</taxon>
        <taxon>Tracheophyta</taxon>
        <taxon>Spermatophyta</taxon>
        <taxon>Magnoliopsida</taxon>
        <taxon>eudicotyledons</taxon>
        <taxon>Gunneridae</taxon>
        <taxon>Pentapetalae</taxon>
        <taxon>asterids</taxon>
        <taxon>campanulids</taxon>
        <taxon>Asterales</taxon>
        <taxon>Asteraceae</taxon>
        <taxon>Cichorioideae</taxon>
        <taxon>Cichorieae</taxon>
        <taxon>Cichoriinae</taxon>
        <taxon>Cichorium</taxon>
    </lineage>
</organism>
<comment type="caution">
    <text evidence="1">The sequence shown here is derived from an EMBL/GenBank/DDBJ whole genome shotgun (WGS) entry which is preliminary data.</text>
</comment>